<accession>B4LRH5</accession>
<dbReference type="InterPro" id="IPR025259">
    <property type="entry name" value="CCDC34/181"/>
</dbReference>
<feature type="domain" description="Coiled-coil" evidence="3">
    <location>
        <begin position="221"/>
        <end position="394"/>
    </location>
</feature>
<evidence type="ECO:0000313" key="5">
    <source>
        <dbReference type="Proteomes" id="UP000008792"/>
    </source>
</evidence>
<dbReference type="EMBL" id="CH940649">
    <property type="protein sequence ID" value="EDW63570.1"/>
    <property type="molecule type" value="Genomic_DNA"/>
</dbReference>
<protein>
    <recommendedName>
        <fullName evidence="3">Coiled-coil domain-containing protein</fullName>
    </recommendedName>
</protein>
<dbReference type="InterPro" id="IPR045323">
    <property type="entry name" value="CCDC34"/>
</dbReference>
<name>B4LRH5_DROVI</name>
<dbReference type="STRING" id="7244.B4LRH5"/>
<keyword evidence="1" id="KW-0175">Coiled coil</keyword>
<proteinExistence type="predicted"/>
<dbReference type="AlphaFoldDB" id="B4LRH5"/>
<dbReference type="HOGENOM" id="CLU_706502_0_0_1"/>
<evidence type="ECO:0000256" key="2">
    <source>
        <dbReference type="SAM" id="MobiDB-lite"/>
    </source>
</evidence>
<dbReference type="OrthoDB" id="6591885at2759"/>
<dbReference type="PANTHER" id="PTHR23247:SF2">
    <property type="entry name" value="COILED-COIL DOMAIN-CONTAINING PROTEIN 34"/>
    <property type="match status" value="1"/>
</dbReference>
<dbReference type="eggNOG" id="ENOG502RRPQ">
    <property type="taxonomic scope" value="Eukaryota"/>
</dbReference>
<feature type="compositionally biased region" description="Polar residues" evidence="2">
    <location>
        <begin position="93"/>
        <end position="109"/>
    </location>
</feature>
<feature type="coiled-coil region" evidence="1">
    <location>
        <begin position="317"/>
        <end position="350"/>
    </location>
</feature>
<evidence type="ECO:0000259" key="3">
    <source>
        <dbReference type="Pfam" id="PF13904"/>
    </source>
</evidence>
<evidence type="ECO:0000313" key="4">
    <source>
        <dbReference type="EMBL" id="EDW63570.1"/>
    </source>
</evidence>
<reference evidence="4 5" key="1">
    <citation type="journal article" date="2007" name="Nature">
        <title>Evolution of genes and genomes on the Drosophila phylogeny.</title>
        <authorList>
            <consortium name="Drosophila 12 Genomes Consortium"/>
            <person name="Clark A.G."/>
            <person name="Eisen M.B."/>
            <person name="Smith D.R."/>
            <person name="Bergman C.M."/>
            <person name="Oliver B."/>
            <person name="Markow T.A."/>
            <person name="Kaufman T.C."/>
            <person name="Kellis M."/>
            <person name="Gelbart W."/>
            <person name="Iyer V.N."/>
            <person name="Pollard D.A."/>
            <person name="Sackton T.B."/>
            <person name="Larracuente A.M."/>
            <person name="Singh N.D."/>
            <person name="Abad J.P."/>
            <person name="Abt D.N."/>
            <person name="Adryan B."/>
            <person name="Aguade M."/>
            <person name="Akashi H."/>
            <person name="Anderson W.W."/>
            <person name="Aquadro C.F."/>
            <person name="Ardell D.H."/>
            <person name="Arguello R."/>
            <person name="Artieri C.G."/>
            <person name="Barbash D.A."/>
            <person name="Barker D."/>
            <person name="Barsanti P."/>
            <person name="Batterham P."/>
            <person name="Batzoglou S."/>
            <person name="Begun D."/>
            <person name="Bhutkar A."/>
            <person name="Blanco E."/>
            <person name="Bosak S.A."/>
            <person name="Bradley R.K."/>
            <person name="Brand A.D."/>
            <person name="Brent M.R."/>
            <person name="Brooks A.N."/>
            <person name="Brown R.H."/>
            <person name="Butlin R.K."/>
            <person name="Caggese C."/>
            <person name="Calvi B.R."/>
            <person name="Bernardo de Carvalho A."/>
            <person name="Caspi A."/>
            <person name="Castrezana S."/>
            <person name="Celniker S.E."/>
            <person name="Chang J.L."/>
            <person name="Chapple C."/>
            <person name="Chatterji S."/>
            <person name="Chinwalla A."/>
            <person name="Civetta A."/>
            <person name="Clifton S.W."/>
            <person name="Comeron J.M."/>
            <person name="Costello J.C."/>
            <person name="Coyne J.A."/>
            <person name="Daub J."/>
            <person name="David R.G."/>
            <person name="Delcher A.L."/>
            <person name="Delehaunty K."/>
            <person name="Do C.B."/>
            <person name="Ebling H."/>
            <person name="Edwards K."/>
            <person name="Eickbush T."/>
            <person name="Evans J.D."/>
            <person name="Filipski A."/>
            <person name="Findeiss S."/>
            <person name="Freyhult E."/>
            <person name="Fulton L."/>
            <person name="Fulton R."/>
            <person name="Garcia A.C."/>
            <person name="Gardiner A."/>
            <person name="Garfield D.A."/>
            <person name="Garvin B.E."/>
            <person name="Gibson G."/>
            <person name="Gilbert D."/>
            <person name="Gnerre S."/>
            <person name="Godfrey J."/>
            <person name="Good R."/>
            <person name="Gotea V."/>
            <person name="Gravely B."/>
            <person name="Greenberg A.J."/>
            <person name="Griffiths-Jones S."/>
            <person name="Gross S."/>
            <person name="Guigo R."/>
            <person name="Gustafson E.A."/>
            <person name="Haerty W."/>
            <person name="Hahn M.W."/>
            <person name="Halligan D.L."/>
            <person name="Halpern A.L."/>
            <person name="Halter G.M."/>
            <person name="Han M.V."/>
            <person name="Heger A."/>
            <person name="Hillier L."/>
            <person name="Hinrichs A.S."/>
            <person name="Holmes I."/>
            <person name="Hoskins R.A."/>
            <person name="Hubisz M.J."/>
            <person name="Hultmark D."/>
            <person name="Huntley M.A."/>
            <person name="Jaffe D.B."/>
            <person name="Jagadeeshan S."/>
            <person name="Jeck W.R."/>
            <person name="Johnson J."/>
            <person name="Jones C.D."/>
            <person name="Jordan W.C."/>
            <person name="Karpen G.H."/>
            <person name="Kataoka E."/>
            <person name="Keightley P.D."/>
            <person name="Kheradpour P."/>
            <person name="Kirkness E.F."/>
            <person name="Koerich L.B."/>
            <person name="Kristiansen K."/>
            <person name="Kudrna D."/>
            <person name="Kulathinal R.J."/>
            <person name="Kumar S."/>
            <person name="Kwok R."/>
            <person name="Lander E."/>
            <person name="Langley C.H."/>
            <person name="Lapoint R."/>
            <person name="Lazzaro B.P."/>
            <person name="Lee S.J."/>
            <person name="Levesque L."/>
            <person name="Li R."/>
            <person name="Lin C.F."/>
            <person name="Lin M.F."/>
            <person name="Lindblad-Toh K."/>
            <person name="Llopart A."/>
            <person name="Long M."/>
            <person name="Low L."/>
            <person name="Lozovsky E."/>
            <person name="Lu J."/>
            <person name="Luo M."/>
            <person name="Machado C.A."/>
            <person name="Makalowski W."/>
            <person name="Marzo M."/>
            <person name="Matsuda M."/>
            <person name="Matzkin L."/>
            <person name="McAllister B."/>
            <person name="McBride C.S."/>
            <person name="McKernan B."/>
            <person name="McKernan K."/>
            <person name="Mendez-Lago M."/>
            <person name="Minx P."/>
            <person name="Mollenhauer M.U."/>
            <person name="Montooth K."/>
            <person name="Mount S.M."/>
            <person name="Mu X."/>
            <person name="Myers E."/>
            <person name="Negre B."/>
            <person name="Newfeld S."/>
            <person name="Nielsen R."/>
            <person name="Noor M.A."/>
            <person name="O'Grady P."/>
            <person name="Pachter L."/>
            <person name="Papaceit M."/>
            <person name="Parisi M.J."/>
            <person name="Parisi M."/>
            <person name="Parts L."/>
            <person name="Pedersen J.S."/>
            <person name="Pesole G."/>
            <person name="Phillippy A.M."/>
            <person name="Ponting C.P."/>
            <person name="Pop M."/>
            <person name="Porcelli D."/>
            <person name="Powell J.R."/>
            <person name="Prohaska S."/>
            <person name="Pruitt K."/>
            <person name="Puig M."/>
            <person name="Quesneville H."/>
            <person name="Ram K.R."/>
            <person name="Rand D."/>
            <person name="Rasmussen M.D."/>
            <person name="Reed L.K."/>
            <person name="Reenan R."/>
            <person name="Reily A."/>
            <person name="Remington K.A."/>
            <person name="Rieger T.T."/>
            <person name="Ritchie M.G."/>
            <person name="Robin C."/>
            <person name="Rogers Y.H."/>
            <person name="Rohde C."/>
            <person name="Rozas J."/>
            <person name="Rubenfield M.J."/>
            <person name="Ruiz A."/>
            <person name="Russo S."/>
            <person name="Salzberg S.L."/>
            <person name="Sanchez-Gracia A."/>
            <person name="Saranga D.J."/>
            <person name="Sato H."/>
            <person name="Schaeffer S.W."/>
            <person name="Schatz M.C."/>
            <person name="Schlenke T."/>
            <person name="Schwartz R."/>
            <person name="Segarra C."/>
            <person name="Singh R.S."/>
            <person name="Sirot L."/>
            <person name="Sirota M."/>
            <person name="Sisneros N.B."/>
            <person name="Smith C.D."/>
            <person name="Smith T.F."/>
            <person name="Spieth J."/>
            <person name="Stage D.E."/>
            <person name="Stark A."/>
            <person name="Stephan W."/>
            <person name="Strausberg R.L."/>
            <person name="Strempel S."/>
            <person name="Sturgill D."/>
            <person name="Sutton G."/>
            <person name="Sutton G.G."/>
            <person name="Tao W."/>
            <person name="Teichmann S."/>
            <person name="Tobari Y.N."/>
            <person name="Tomimura Y."/>
            <person name="Tsolas J.M."/>
            <person name="Valente V.L."/>
            <person name="Venter E."/>
            <person name="Venter J.C."/>
            <person name="Vicario S."/>
            <person name="Vieira F.G."/>
            <person name="Vilella A.J."/>
            <person name="Villasante A."/>
            <person name="Walenz B."/>
            <person name="Wang J."/>
            <person name="Wasserman M."/>
            <person name="Watts T."/>
            <person name="Wilson D."/>
            <person name="Wilson R.K."/>
            <person name="Wing R.A."/>
            <person name="Wolfner M.F."/>
            <person name="Wong A."/>
            <person name="Wong G.K."/>
            <person name="Wu C.I."/>
            <person name="Wu G."/>
            <person name="Yamamoto D."/>
            <person name="Yang H.P."/>
            <person name="Yang S.P."/>
            <person name="Yorke J.A."/>
            <person name="Yoshida K."/>
            <person name="Zdobnov E."/>
            <person name="Zhang P."/>
            <person name="Zhang Y."/>
            <person name="Zimin A.V."/>
            <person name="Baldwin J."/>
            <person name="Abdouelleil A."/>
            <person name="Abdulkadir J."/>
            <person name="Abebe A."/>
            <person name="Abera B."/>
            <person name="Abreu J."/>
            <person name="Acer S.C."/>
            <person name="Aftuck L."/>
            <person name="Alexander A."/>
            <person name="An P."/>
            <person name="Anderson E."/>
            <person name="Anderson S."/>
            <person name="Arachi H."/>
            <person name="Azer M."/>
            <person name="Bachantsang P."/>
            <person name="Barry A."/>
            <person name="Bayul T."/>
            <person name="Berlin A."/>
            <person name="Bessette D."/>
            <person name="Bloom T."/>
            <person name="Blye J."/>
            <person name="Boguslavskiy L."/>
            <person name="Bonnet C."/>
            <person name="Boukhgalter B."/>
            <person name="Bourzgui I."/>
            <person name="Brown A."/>
            <person name="Cahill P."/>
            <person name="Channer S."/>
            <person name="Cheshatsang Y."/>
            <person name="Chuda L."/>
            <person name="Citroen M."/>
            <person name="Collymore A."/>
            <person name="Cooke P."/>
            <person name="Costello M."/>
            <person name="D'Aco K."/>
            <person name="Daza R."/>
            <person name="De Haan G."/>
            <person name="DeGray S."/>
            <person name="DeMaso C."/>
            <person name="Dhargay N."/>
            <person name="Dooley K."/>
            <person name="Dooley E."/>
            <person name="Doricent M."/>
            <person name="Dorje P."/>
            <person name="Dorjee K."/>
            <person name="Dupes A."/>
            <person name="Elong R."/>
            <person name="Falk J."/>
            <person name="Farina A."/>
            <person name="Faro S."/>
            <person name="Ferguson D."/>
            <person name="Fisher S."/>
            <person name="Foley C.D."/>
            <person name="Franke A."/>
            <person name="Friedrich D."/>
            <person name="Gadbois L."/>
            <person name="Gearin G."/>
            <person name="Gearin C.R."/>
            <person name="Giannoukos G."/>
            <person name="Goode T."/>
            <person name="Graham J."/>
            <person name="Grandbois E."/>
            <person name="Grewal S."/>
            <person name="Gyaltsen K."/>
            <person name="Hafez N."/>
            <person name="Hagos B."/>
            <person name="Hall J."/>
            <person name="Henson C."/>
            <person name="Hollinger A."/>
            <person name="Honan T."/>
            <person name="Huard M.D."/>
            <person name="Hughes L."/>
            <person name="Hurhula B."/>
            <person name="Husby M.E."/>
            <person name="Kamat A."/>
            <person name="Kanga B."/>
            <person name="Kashin S."/>
            <person name="Khazanovich D."/>
            <person name="Kisner P."/>
            <person name="Lance K."/>
            <person name="Lara M."/>
            <person name="Lee W."/>
            <person name="Lennon N."/>
            <person name="Letendre F."/>
            <person name="LeVine R."/>
            <person name="Lipovsky A."/>
            <person name="Liu X."/>
            <person name="Liu J."/>
            <person name="Liu S."/>
            <person name="Lokyitsang T."/>
            <person name="Lokyitsang Y."/>
            <person name="Lubonja R."/>
            <person name="Lui A."/>
            <person name="MacDonald P."/>
            <person name="Magnisalis V."/>
            <person name="Maru K."/>
            <person name="Matthews C."/>
            <person name="McCusker W."/>
            <person name="McDonough S."/>
            <person name="Mehta T."/>
            <person name="Meldrim J."/>
            <person name="Meneus L."/>
            <person name="Mihai O."/>
            <person name="Mihalev A."/>
            <person name="Mihova T."/>
            <person name="Mittelman R."/>
            <person name="Mlenga V."/>
            <person name="Montmayeur A."/>
            <person name="Mulrain L."/>
            <person name="Navidi A."/>
            <person name="Naylor J."/>
            <person name="Negash T."/>
            <person name="Nguyen T."/>
            <person name="Nguyen N."/>
            <person name="Nicol R."/>
            <person name="Norbu C."/>
            <person name="Norbu N."/>
            <person name="Novod N."/>
            <person name="O'Neill B."/>
            <person name="Osman S."/>
            <person name="Markiewicz E."/>
            <person name="Oyono O.L."/>
            <person name="Patti C."/>
            <person name="Phunkhang P."/>
            <person name="Pierre F."/>
            <person name="Priest M."/>
            <person name="Raghuraman S."/>
            <person name="Rege F."/>
            <person name="Reyes R."/>
            <person name="Rise C."/>
            <person name="Rogov P."/>
            <person name="Ross K."/>
            <person name="Ryan E."/>
            <person name="Settipalli S."/>
            <person name="Shea T."/>
            <person name="Sherpa N."/>
            <person name="Shi L."/>
            <person name="Shih D."/>
            <person name="Sparrow T."/>
            <person name="Spaulding J."/>
            <person name="Stalker J."/>
            <person name="Stange-Thomann N."/>
            <person name="Stavropoulos S."/>
            <person name="Stone C."/>
            <person name="Strader C."/>
            <person name="Tesfaye S."/>
            <person name="Thomson T."/>
            <person name="Thoulutsang Y."/>
            <person name="Thoulutsang D."/>
            <person name="Topham K."/>
            <person name="Topping I."/>
            <person name="Tsamla T."/>
            <person name="Vassiliev H."/>
            <person name="Vo A."/>
            <person name="Wangchuk T."/>
            <person name="Wangdi T."/>
            <person name="Weiand M."/>
            <person name="Wilkinson J."/>
            <person name="Wilson A."/>
            <person name="Yadav S."/>
            <person name="Young G."/>
            <person name="Yu Q."/>
            <person name="Zembek L."/>
            <person name="Zhong D."/>
            <person name="Zimmer A."/>
            <person name="Zwirko Z."/>
            <person name="Jaffe D.B."/>
            <person name="Alvarez P."/>
            <person name="Brockman W."/>
            <person name="Butler J."/>
            <person name="Chin C."/>
            <person name="Gnerre S."/>
            <person name="Grabherr M."/>
            <person name="Kleber M."/>
            <person name="Mauceli E."/>
            <person name="MacCallum I."/>
        </authorList>
    </citation>
    <scope>NUCLEOTIDE SEQUENCE [LARGE SCALE GENOMIC DNA]</scope>
    <source>
        <strain evidence="5">Tucson 15010-1051.87</strain>
    </source>
</reference>
<dbReference type="PANTHER" id="PTHR23247">
    <property type="entry name" value="NY-REN-41 ANTIGEN L15 -RELATED"/>
    <property type="match status" value="1"/>
</dbReference>
<organism evidence="4 5">
    <name type="scientific">Drosophila virilis</name>
    <name type="common">Fruit fly</name>
    <dbReference type="NCBI Taxonomy" id="7244"/>
    <lineage>
        <taxon>Eukaryota</taxon>
        <taxon>Metazoa</taxon>
        <taxon>Ecdysozoa</taxon>
        <taxon>Arthropoda</taxon>
        <taxon>Hexapoda</taxon>
        <taxon>Insecta</taxon>
        <taxon>Pterygota</taxon>
        <taxon>Neoptera</taxon>
        <taxon>Endopterygota</taxon>
        <taxon>Diptera</taxon>
        <taxon>Brachycera</taxon>
        <taxon>Muscomorpha</taxon>
        <taxon>Ephydroidea</taxon>
        <taxon>Drosophilidae</taxon>
        <taxon>Drosophila</taxon>
    </lineage>
</organism>
<keyword evidence="5" id="KW-1185">Reference proteome</keyword>
<evidence type="ECO:0000256" key="1">
    <source>
        <dbReference type="SAM" id="Coils"/>
    </source>
</evidence>
<dbReference type="KEGG" id="dvi:6628010"/>
<dbReference type="Proteomes" id="UP000008792">
    <property type="component" value="Unassembled WGS sequence"/>
</dbReference>
<feature type="coiled-coil region" evidence="1">
    <location>
        <begin position="238"/>
        <end position="265"/>
    </location>
</feature>
<feature type="region of interest" description="Disordered" evidence="2">
    <location>
        <begin position="93"/>
        <end position="125"/>
    </location>
</feature>
<dbReference type="Pfam" id="PF13904">
    <property type="entry name" value="CCDC34"/>
    <property type="match status" value="1"/>
</dbReference>
<dbReference type="OMA" id="MCSWEEE"/>
<sequence length="403" mass="46402">MAFVGRMNSRGKFVDCEMFSGGRSKANTTPNGSLDEEFEMGTRRTKCSRTYIKSYDLEPRHLLSSPSTVRYVGRSASSCELNSMADTEMSTLRCSSPRSLETDTVTLTPENSSENGSLSDSSGAVAATAERIMPPPRQQMLLKQYEVEEQQLERGSTTSMCSWEEEEAVSMYTSMDSQPIDEPETRSCCAVPLLELGSDTASLYYDQQVQLDQLKLMRRSNEAYDNWLSGKKRQYQYKQQAAREQRELKQRKEALRQQLNEQRVKEWCERKARQCNANAKTSTNTSTNTNTNKRRSNTAARPVRHQLMDETTAQRHLQGWELKKMQQAEQRRQLEQREQLRKQREQQQRKQQAALAWQQWVKGVAQRPKPVPLNQGLNTLRGTVSNIYINPNQWVNVNEKSRT</sequence>
<dbReference type="InParanoid" id="B4LRH5"/>
<gene>
    <name evidence="4" type="primary">Dvir\GJ12378</name>
    <name evidence="4" type="ORF">Dvir_GJ12378</name>
</gene>
<dbReference type="PhylomeDB" id="B4LRH5"/>
<feature type="compositionally biased region" description="Low complexity" evidence="2">
    <location>
        <begin position="276"/>
        <end position="301"/>
    </location>
</feature>
<feature type="compositionally biased region" description="Low complexity" evidence="2">
    <location>
        <begin position="110"/>
        <end position="123"/>
    </location>
</feature>
<feature type="region of interest" description="Disordered" evidence="2">
    <location>
        <begin position="275"/>
        <end position="306"/>
    </location>
</feature>